<feature type="transmembrane region" description="Helical" evidence="9">
    <location>
        <begin position="56"/>
        <end position="74"/>
    </location>
</feature>
<evidence type="ECO:0000256" key="6">
    <source>
        <dbReference type="ARBA" id="ARBA00022692"/>
    </source>
</evidence>
<keyword evidence="4 9" id="KW-1003">Cell membrane</keyword>
<dbReference type="NCBIfam" id="TIGR01843">
    <property type="entry name" value="type_I_hlyD"/>
    <property type="match status" value="1"/>
</dbReference>
<comment type="subcellular location">
    <subcellularLocation>
        <location evidence="1 9">Cell inner membrane</location>
        <topology evidence="1 9">Single-pass membrane protein</topology>
    </subcellularLocation>
</comment>
<evidence type="ECO:0000313" key="13">
    <source>
        <dbReference type="EMBL" id="TCJ16321.1"/>
    </source>
</evidence>
<dbReference type="Pfam" id="PF25994">
    <property type="entry name" value="HH_AprE"/>
    <property type="match status" value="1"/>
</dbReference>
<evidence type="ECO:0000256" key="10">
    <source>
        <dbReference type="SAM" id="Coils"/>
    </source>
</evidence>
<reference evidence="13 14" key="1">
    <citation type="submission" date="2019-03" db="EMBL/GenBank/DDBJ databases">
        <title>Genome sequence of Thiobacillaceae bacterium LSR1, a sulfur-oxidizing bacterium isolated from freshwater sediment.</title>
        <authorList>
            <person name="Li S."/>
        </authorList>
    </citation>
    <scope>NUCLEOTIDE SEQUENCE [LARGE SCALE GENOMIC DNA]</scope>
    <source>
        <strain evidence="13 14">LSR1</strain>
    </source>
</reference>
<feature type="domain" description="AprE-like long alpha-helical hairpin" evidence="11">
    <location>
        <begin position="134"/>
        <end position="297"/>
    </location>
</feature>
<dbReference type="InterPro" id="IPR058982">
    <property type="entry name" value="Beta-barrel_AprE"/>
</dbReference>
<dbReference type="Proteomes" id="UP000295443">
    <property type="component" value="Unassembled WGS sequence"/>
</dbReference>
<keyword evidence="6 9" id="KW-0812">Transmembrane</keyword>
<evidence type="ECO:0000256" key="8">
    <source>
        <dbReference type="ARBA" id="ARBA00023136"/>
    </source>
</evidence>
<dbReference type="InterPro" id="IPR058781">
    <property type="entry name" value="HH_AprE-like"/>
</dbReference>
<dbReference type="SUPFAM" id="SSF111369">
    <property type="entry name" value="HlyD-like secretion proteins"/>
    <property type="match status" value="1"/>
</dbReference>
<keyword evidence="5 9" id="KW-0997">Cell inner membrane</keyword>
<dbReference type="PANTHER" id="PTHR30386">
    <property type="entry name" value="MEMBRANE FUSION SUBUNIT OF EMRAB-TOLC MULTIDRUG EFFLUX PUMP"/>
    <property type="match status" value="1"/>
</dbReference>
<organism evidence="13 14">
    <name type="scientific">Parasulfuritortus cantonensis</name>
    <dbReference type="NCBI Taxonomy" id="2528202"/>
    <lineage>
        <taxon>Bacteria</taxon>
        <taxon>Pseudomonadati</taxon>
        <taxon>Pseudomonadota</taxon>
        <taxon>Betaproteobacteria</taxon>
        <taxon>Nitrosomonadales</taxon>
        <taxon>Thiobacillaceae</taxon>
        <taxon>Parasulfuritortus</taxon>
    </lineage>
</organism>
<dbReference type="InterPro" id="IPR010129">
    <property type="entry name" value="T1SS_HlyD"/>
</dbReference>
<dbReference type="GO" id="GO:0005886">
    <property type="term" value="C:plasma membrane"/>
    <property type="evidence" value="ECO:0007669"/>
    <property type="project" value="UniProtKB-SubCell"/>
</dbReference>
<keyword evidence="10" id="KW-0175">Coiled coil</keyword>
<evidence type="ECO:0000256" key="7">
    <source>
        <dbReference type="ARBA" id="ARBA00022989"/>
    </source>
</evidence>
<dbReference type="OrthoDB" id="9775513at2"/>
<sequence length="459" mass="50213">MTTLRKRLAARLEHLRRALLEGREAARVRELRRLEQDFLPPLLEIQDTPPSPHKRMVLWALLALLSLALLWSWLGRVSVVATAAGRFIPNGRLQVVQPLELGVVKAIRVQAGQQVRAGDTLVELDTEALDASQAAVAGNLELNEARQRRLAGQLAGRAPDAGLADAGERGLWQAELDAHRNQVAIARAAVREAEADLAAGEAMLANLANAVAIADSQVADAKALADLGALARNDYLREERDRLARHGDLASQRGRVAAVRAHLASARADLARLDAERRVRLFDQVENARQQQYALAESQVKVAHELAAQRLRAPVAGTVQAVNITSLGEVVSPKQDVVTIVPRDVPLIVEIRVANQDAGFVKVGQPVEVKVDAFPFMQYGVLPGRLTWISPDAETDNQQGLYYRAWIETDALALARDGRTLPMRPGMAVTVDVKTGERRIIEFFLSPLLKNLKESVSVR</sequence>
<dbReference type="PRINTS" id="PR01490">
    <property type="entry name" value="RTXTOXIND"/>
</dbReference>
<dbReference type="PANTHER" id="PTHR30386:SF27">
    <property type="entry name" value="MEMBRANE FUSION PROTEIN (MFP) FAMILY PROTEIN"/>
    <property type="match status" value="1"/>
</dbReference>
<dbReference type="PROSITE" id="PS00543">
    <property type="entry name" value="HLYD_FAMILY"/>
    <property type="match status" value="1"/>
</dbReference>
<evidence type="ECO:0000256" key="4">
    <source>
        <dbReference type="ARBA" id="ARBA00022475"/>
    </source>
</evidence>
<evidence type="ECO:0000256" key="1">
    <source>
        <dbReference type="ARBA" id="ARBA00004377"/>
    </source>
</evidence>
<dbReference type="Gene3D" id="2.40.50.100">
    <property type="match status" value="1"/>
</dbReference>
<proteinExistence type="inferred from homology"/>
<dbReference type="RefSeq" id="WP_131445249.1">
    <property type="nucleotide sequence ID" value="NZ_SJZB01000018.1"/>
</dbReference>
<comment type="similarity">
    <text evidence="2 9">Belongs to the membrane fusion protein (MFP) (TC 8.A.1) family.</text>
</comment>
<dbReference type="InterPro" id="IPR006144">
    <property type="entry name" value="Secretion_HlyD_CS"/>
</dbReference>
<name>A0A4R1BGK3_9PROT</name>
<evidence type="ECO:0000256" key="3">
    <source>
        <dbReference type="ARBA" id="ARBA00022448"/>
    </source>
</evidence>
<evidence type="ECO:0000259" key="11">
    <source>
        <dbReference type="Pfam" id="PF25994"/>
    </source>
</evidence>
<evidence type="ECO:0000313" key="14">
    <source>
        <dbReference type="Proteomes" id="UP000295443"/>
    </source>
</evidence>
<evidence type="ECO:0000259" key="12">
    <source>
        <dbReference type="Pfam" id="PF26002"/>
    </source>
</evidence>
<comment type="caution">
    <text evidence="13">The sequence shown here is derived from an EMBL/GenBank/DDBJ whole genome shotgun (WGS) entry which is preliminary data.</text>
</comment>
<dbReference type="Gene3D" id="2.40.30.170">
    <property type="match status" value="1"/>
</dbReference>
<dbReference type="AlphaFoldDB" id="A0A4R1BGK3"/>
<keyword evidence="3 9" id="KW-0813">Transport</keyword>
<protein>
    <recommendedName>
        <fullName evidence="9">Membrane fusion protein (MFP) family protein</fullName>
    </recommendedName>
</protein>
<evidence type="ECO:0000256" key="9">
    <source>
        <dbReference type="RuleBase" id="RU365093"/>
    </source>
</evidence>
<evidence type="ECO:0000256" key="2">
    <source>
        <dbReference type="ARBA" id="ARBA00009477"/>
    </source>
</evidence>
<dbReference type="EMBL" id="SJZB01000018">
    <property type="protein sequence ID" value="TCJ16321.1"/>
    <property type="molecule type" value="Genomic_DNA"/>
</dbReference>
<dbReference type="Pfam" id="PF26002">
    <property type="entry name" value="Beta-barrel_AprE"/>
    <property type="match status" value="1"/>
</dbReference>
<accession>A0A4R1BGK3</accession>
<gene>
    <name evidence="13" type="ORF">EZJ19_05305</name>
</gene>
<evidence type="ECO:0000256" key="5">
    <source>
        <dbReference type="ARBA" id="ARBA00022519"/>
    </source>
</evidence>
<keyword evidence="7 9" id="KW-1133">Transmembrane helix</keyword>
<dbReference type="InterPro" id="IPR050739">
    <property type="entry name" value="MFP"/>
</dbReference>
<feature type="domain" description="AprE-like beta-barrel" evidence="12">
    <location>
        <begin position="347"/>
        <end position="436"/>
    </location>
</feature>
<dbReference type="GO" id="GO:0009306">
    <property type="term" value="P:protein secretion"/>
    <property type="evidence" value="ECO:0007669"/>
    <property type="project" value="InterPro"/>
</dbReference>
<keyword evidence="8 9" id="KW-0472">Membrane</keyword>
<feature type="coiled-coil region" evidence="10">
    <location>
        <begin position="176"/>
        <end position="210"/>
    </location>
</feature>
<keyword evidence="14" id="KW-1185">Reference proteome</keyword>